<reference evidence="2 3" key="1">
    <citation type="submission" date="2024-08" db="EMBL/GenBank/DDBJ databases">
        <title>Gnathostoma spinigerum genome.</title>
        <authorList>
            <person name="Gonzalez-Bertolin B."/>
            <person name="Monzon S."/>
            <person name="Zaballos A."/>
            <person name="Jimenez P."/>
            <person name="Dekumyoy P."/>
            <person name="Varona S."/>
            <person name="Cuesta I."/>
            <person name="Sumanam S."/>
            <person name="Adisakwattana P."/>
            <person name="Gasser R.B."/>
            <person name="Hernandez-Gonzalez A."/>
            <person name="Young N.D."/>
            <person name="Perteguer M.J."/>
        </authorList>
    </citation>
    <scope>NUCLEOTIDE SEQUENCE [LARGE SCALE GENOMIC DNA]</scope>
    <source>
        <strain evidence="2">AL3</strain>
        <tissue evidence="2">Liver</tissue>
    </source>
</reference>
<keyword evidence="3" id="KW-1185">Reference proteome</keyword>
<gene>
    <name evidence="2" type="ORF">AB6A40_006851</name>
</gene>
<name>A0ABD6ELR4_9BILA</name>
<proteinExistence type="predicted"/>
<dbReference type="AlphaFoldDB" id="A0ABD6ELR4"/>
<evidence type="ECO:0000313" key="3">
    <source>
        <dbReference type="Proteomes" id="UP001608902"/>
    </source>
</evidence>
<feature type="domain" description="Leucine--tRNA ligase ubiquitin-like" evidence="1">
    <location>
        <begin position="77"/>
        <end position="187"/>
    </location>
</feature>
<evidence type="ECO:0000313" key="2">
    <source>
        <dbReference type="EMBL" id="MFH4980142.1"/>
    </source>
</evidence>
<dbReference type="Pfam" id="PF22947">
    <property type="entry name" value="ULD_3"/>
    <property type="match status" value="1"/>
</dbReference>
<dbReference type="EMBL" id="JBGFUD010005135">
    <property type="protein sequence ID" value="MFH4980142.1"/>
    <property type="molecule type" value="Genomic_DNA"/>
</dbReference>
<sequence length="189" mass="20971">PFVQMIRDNLELHGESALETGCPFDQVKVLNENIEYVLASLDMDKIDIRMSSAPGVPQSVFEMAFPGRPVIMYASTCPGLDVTFRNVDVCSGLFEFTAPVVNNDTALVLSRRLKRLNRSIKPRSSISVWRYVDPVAGDRKMISLSNPKQNNVVIPESAIFHVDMEAAVVKVFIDGSLFDIGKTLIYSTS</sequence>
<feature type="non-terminal residue" evidence="2">
    <location>
        <position position="1"/>
    </location>
</feature>
<accession>A0ABD6ELR4</accession>
<comment type="caution">
    <text evidence="2">The sequence shown here is derived from an EMBL/GenBank/DDBJ whole genome shotgun (WGS) entry which is preliminary data.</text>
</comment>
<evidence type="ECO:0000259" key="1">
    <source>
        <dbReference type="Pfam" id="PF22947"/>
    </source>
</evidence>
<dbReference type="Proteomes" id="UP001608902">
    <property type="component" value="Unassembled WGS sequence"/>
</dbReference>
<organism evidence="2 3">
    <name type="scientific">Gnathostoma spinigerum</name>
    <dbReference type="NCBI Taxonomy" id="75299"/>
    <lineage>
        <taxon>Eukaryota</taxon>
        <taxon>Metazoa</taxon>
        <taxon>Ecdysozoa</taxon>
        <taxon>Nematoda</taxon>
        <taxon>Chromadorea</taxon>
        <taxon>Rhabditida</taxon>
        <taxon>Spirurina</taxon>
        <taxon>Gnathostomatomorpha</taxon>
        <taxon>Gnathostomatoidea</taxon>
        <taxon>Gnathostomatidae</taxon>
        <taxon>Gnathostoma</taxon>
    </lineage>
</organism>
<dbReference type="InterPro" id="IPR054509">
    <property type="entry name" value="LARS1_ULD"/>
</dbReference>
<protein>
    <recommendedName>
        <fullName evidence="1">Leucine--tRNA ligase ubiquitin-like domain-containing protein</fullName>
    </recommendedName>
</protein>